<dbReference type="InterPro" id="IPR030906">
    <property type="entry name" value="Surf_polysacc"/>
</dbReference>
<accession>A0A5Q2TN00</accession>
<keyword evidence="2" id="KW-1185">Reference proteome</keyword>
<dbReference type="RefSeq" id="WP_153791688.1">
    <property type="nucleotide sequence ID" value="NZ_CP045915.1"/>
</dbReference>
<sequence>MTSRWLYLPIEVKVRELDAKLLLSYYAVRQGYQVIIGDLPLVAKAAANYQSGIYFAKGGPKGFRKRMVTNAIQHGQTVVELDEEGLLIEKNKYIRDRMRKDTLKLVEHEYCWGEYQKQIITDTYPDMADKCHVVGNPRFDLLKPKFQEVYQDEVKSLQQQYGDFILINTRFSLYNAAKGKKETVFVQHIKALYQSFLEMIKQTARHFPHLNIVIRPHPAENFNSYWRMFQKISNIHVVHEGAINKWLLAAKIVIHNGCTSGIEAFLLDKPVIAYLPFDTEEIELPNVLGFKATTLTELHDTVDHLLHHQAVIPGDDRLYHYCRWEIDSYSVDYILDLCNTISLPSPPHNLSNLRIHQKKNLRKQKRKFSLTEEEITSFYQKLDQIEKQSIKRTIKQISPHVFHVSTV</sequence>
<proteinExistence type="predicted"/>
<evidence type="ECO:0008006" key="3">
    <source>
        <dbReference type="Google" id="ProtNLM"/>
    </source>
</evidence>
<dbReference type="KEGG" id="grc:GI584_14755"/>
<organism evidence="1 2">
    <name type="scientific">Gracilibacillus salitolerans</name>
    <dbReference type="NCBI Taxonomy" id="2663022"/>
    <lineage>
        <taxon>Bacteria</taxon>
        <taxon>Bacillati</taxon>
        <taxon>Bacillota</taxon>
        <taxon>Bacilli</taxon>
        <taxon>Bacillales</taxon>
        <taxon>Bacillaceae</taxon>
        <taxon>Gracilibacillus</taxon>
    </lineage>
</organism>
<dbReference type="SUPFAM" id="SSF53756">
    <property type="entry name" value="UDP-Glycosyltransferase/glycogen phosphorylase"/>
    <property type="match status" value="1"/>
</dbReference>
<dbReference type="AlphaFoldDB" id="A0A5Q2TN00"/>
<dbReference type="NCBIfam" id="TIGR04396">
    <property type="entry name" value="surf_polysacc"/>
    <property type="match status" value="1"/>
</dbReference>
<dbReference type="Proteomes" id="UP000339690">
    <property type="component" value="Chromosome"/>
</dbReference>
<gene>
    <name evidence="1" type="ORF">GI584_14755</name>
</gene>
<evidence type="ECO:0000313" key="1">
    <source>
        <dbReference type="EMBL" id="QGH35230.1"/>
    </source>
</evidence>
<reference evidence="1 2" key="1">
    <citation type="submission" date="2019-11" db="EMBL/GenBank/DDBJ databases">
        <title>Gracilibacillus salitolerans sp. nov., a moderate halophile isolated from a saline soil in northwest China.</title>
        <authorList>
            <person name="Gan L."/>
        </authorList>
    </citation>
    <scope>NUCLEOTIDE SEQUENCE [LARGE SCALE GENOMIC DNA]</scope>
    <source>
        <strain evidence="1 2">SCU50</strain>
    </source>
</reference>
<dbReference type="Gene3D" id="3.40.50.12580">
    <property type="match status" value="1"/>
</dbReference>
<protein>
    <recommendedName>
        <fullName evidence="3">Surface carbohydrate biosynthesis protein</fullName>
    </recommendedName>
</protein>
<dbReference type="InterPro" id="IPR043148">
    <property type="entry name" value="TagF_C"/>
</dbReference>
<dbReference type="EMBL" id="CP045915">
    <property type="protein sequence ID" value="QGH35230.1"/>
    <property type="molecule type" value="Genomic_DNA"/>
</dbReference>
<name>A0A5Q2TN00_9BACI</name>
<evidence type="ECO:0000313" key="2">
    <source>
        <dbReference type="Proteomes" id="UP000339690"/>
    </source>
</evidence>